<dbReference type="InterPro" id="IPR034686">
    <property type="entry name" value="Terpene_cyclase-like_2"/>
</dbReference>
<protein>
    <recommendedName>
        <fullName evidence="4">Terpene synthase</fullName>
        <ecNumber evidence="4">4.2.3.-</ecNumber>
    </recommendedName>
</protein>
<dbReference type="Proteomes" id="UP000756346">
    <property type="component" value="Unassembled WGS sequence"/>
</dbReference>
<comment type="similarity">
    <text evidence="2 4">Belongs to the terpene synthase family.</text>
</comment>
<sequence>MSSTTTTTEARQAELVLSQNPRDALFASLKGKKARIPNLRPVLAGWRGSDECYVSPFIDALRIKVDKRLQSLNVSTKKLRGLQATDFGLFAALWWPEASLDKLEILAYLSIWLFTWDDEIDEAEGLYTDDFVAAQRFRADTLRFVRQCLGLVDAQEEGDVRAPRNQNIQSFDVIGYVIRDAYDLTQKTRFYDEIAKFIHSTEVEQRNRLQGVVPTLIEYWACRLGTSAVYITCAAGEYASATSRATCRQLPPYLMNSAPRRSLWDETNVTISIVNDLCSLKKEMKAGGIDNVVPLAFVCTGDVQAAIDMSMHSLRTSRERFDGAARQLLALADNEGDDVRRQVQDHIEVLRSNCVGNLVWSLQTGRYGLAESRQADGSQQFLL</sequence>
<organism evidence="5 6">
    <name type="scientific">Microdochium trichocladiopsis</name>
    <dbReference type="NCBI Taxonomy" id="1682393"/>
    <lineage>
        <taxon>Eukaryota</taxon>
        <taxon>Fungi</taxon>
        <taxon>Dikarya</taxon>
        <taxon>Ascomycota</taxon>
        <taxon>Pezizomycotina</taxon>
        <taxon>Sordariomycetes</taxon>
        <taxon>Xylariomycetidae</taxon>
        <taxon>Xylariales</taxon>
        <taxon>Microdochiaceae</taxon>
        <taxon>Microdochium</taxon>
    </lineage>
</organism>
<dbReference type="PANTHER" id="PTHR35201">
    <property type="entry name" value="TERPENE SYNTHASE"/>
    <property type="match status" value="1"/>
</dbReference>
<keyword evidence="6" id="KW-1185">Reference proteome</keyword>
<gene>
    <name evidence="5" type="ORF">B0I36DRAFT_125659</name>
</gene>
<dbReference type="SUPFAM" id="SSF48576">
    <property type="entry name" value="Terpenoid synthases"/>
    <property type="match status" value="1"/>
</dbReference>
<proteinExistence type="inferred from homology"/>
<accession>A0A9P9BRB2</accession>
<dbReference type="Pfam" id="PF19086">
    <property type="entry name" value="Terpene_syn_C_2"/>
    <property type="match status" value="1"/>
</dbReference>
<dbReference type="Gene3D" id="1.10.600.10">
    <property type="entry name" value="Farnesyl Diphosphate Synthase"/>
    <property type="match status" value="1"/>
</dbReference>
<dbReference type="GO" id="GO:0010333">
    <property type="term" value="F:terpene synthase activity"/>
    <property type="evidence" value="ECO:0007669"/>
    <property type="project" value="InterPro"/>
</dbReference>
<dbReference type="GeneID" id="70177658"/>
<keyword evidence="4" id="KW-0479">Metal-binding</keyword>
<evidence type="ECO:0000313" key="6">
    <source>
        <dbReference type="Proteomes" id="UP000756346"/>
    </source>
</evidence>
<dbReference type="RefSeq" id="XP_046013365.1">
    <property type="nucleotide sequence ID" value="XM_046148112.1"/>
</dbReference>
<dbReference type="PANTHER" id="PTHR35201:SF4">
    <property type="entry name" value="BETA-PINACENE SYNTHASE-RELATED"/>
    <property type="match status" value="1"/>
</dbReference>
<evidence type="ECO:0000256" key="2">
    <source>
        <dbReference type="ARBA" id="ARBA00006333"/>
    </source>
</evidence>
<comment type="caution">
    <text evidence="5">The sequence shown here is derived from an EMBL/GenBank/DDBJ whole genome shotgun (WGS) entry which is preliminary data.</text>
</comment>
<dbReference type="GO" id="GO:0008299">
    <property type="term" value="P:isoprenoid biosynthetic process"/>
    <property type="evidence" value="ECO:0007669"/>
    <property type="project" value="UniProtKB-ARBA"/>
</dbReference>
<reference evidence="5" key="1">
    <citation type="journal article" date="2021" name="Nat. Commun.">
        <title>Genetic determinants of endophytism in the Arabidopsis root mycobiome.</title>
        <authorList>
            <person name="Mesny F."/>
            <person name="Miyauchi S."/>
            <person name="Thiergart T."/>
            <person name="Pickel B."/>
            <person name="Atanasova L."/>
            <person name="Karlsson M."/>
            <person name="Huettel B."/>
            <person name="Barry K.W."/>
            <person name="Haridas S."/>
            <person name="Chen C."/>
            <person name="Bauer D."/>
            <person name="Andreopoulos W."/>
            <person name="Pangilinan J."/>
            <person name="LaButti K."/>
            <person name="Riley R."/>
            <person name="Lipzen A."/>
            <person name="Clum A."/>
            <person name="Drula E."/>
            <person name="Henrissat B."/>
            <person name="Kohler A."/>
            <person name="Grigoriev I.V."/>
            <person name="Martin F.M."/>
            <person name="Hacquard S."/>
        </authorList>
    </citation>
    <scope>NUCLEOTIDE SEQUENCE</scope>
    <source>
        <strain evidence="5">MPI-CAGE-CH-0230</strain>
    </source>
</reference>
<dbReference type="GO" id="GO:0046872">
    <property type="term" value="F:metal ion binding"/>
    <property type="evidence" value="ECO:0007669"/>
    <property type="project" value="UniProtKB-KW"/>
</dbReference>
<dbReference type="EC" id="4.2.3.-" evidence="4"/>
<dbReference type="SFLD" id="SFLDG01020">
    <property type="entry name" value="Terpene_Cyclase_Like_2"/>
    <property type="match status" value="1"/>
</dbReference>
<dbReference type="SFLD" id="SFLDS00005">
    <property type="entry name" value="Isoprenoid_Synthase_Type_I"/>
    <property type="match status" value="1"/>
</dbReference>
<keyword evidence="3 4" id="KW-0460">Magnesium</keyword>
<name>A0A9P9BRB2_9PEZI</name>
<evidence type="ECO:0000313" key="5">
    <source>
        <dbReference type="EMBL" id="KAH7031685.1"/>
    </source>
</evidence>
<evidence type="ECO:0000256" key="4">
    <source>
        <dbReference type="RuleBase" id="RU366034"/>
    </source>
</evidence>
<dbReference type="InterPro" id="IPR008949">
    <property type="entry name" value="Isoprenoid_synthase_dom_sf"/>
</dbReference>
<comment type="cofactor">
    <cofactor evidence="1 4">
        <name>Mg(2+)</name>
        <dbReference type="ChEBI" id="CHEBI:18420"/>
    </cofactor>
</comment>
<dbReference type="EMBL" id="JAGTJQ010000005">
    <property type="protein sequence ID" value="KAH7031685.1"/>
    <property type="molecule type" value="Genomic_DNA"/>
</dbReference>
<keyword evidence="4" id="KW-0456">Lyase</keyword>
<evidence type="ECO:0000256" key="1">
    <source>
        <dbReference type="ARBA" id="ARBA00001946"/>
    </source>
</evidence>
<dbReference type="OrthoDB" id="2861623at2759"/>
<evidence type="ECO:0000256" key="3">
    <source>
        <dbReference type="ARBA" id="ARBA00022842"/>
    </source>
</evidence>
<dbReference type="AlphaFoldDB" id="A0A9P9BRB2"/>